<dbReference type="InterPro" id="IPR012347">
    <property type="entry name" value="Ferritin-like"/>
</dbReference>
<keyword evidence="2" id="KW-1185">Reference proteome</keyword>
<reference evidence="1 2" key="1">
    <citation type="submission" date="2016-11" db="EMBL/GenBank/DDBJ databases">
        <authorList>
            <person name="Jaros S."/>
            <person name="Januszkiewicz K."/>
            <person name="Wedrychowicz H."/>
        </authorList>
    </citation>
    <scope>NUCLEOTIDE SEQUENCE [LARGE SCALE GENOMIC DNA]</scope>
    <source>
        <strain evidence="1 2">DSM 17918</strain>
    </source>
</reference>
<dbReference type="SUPFAM" id="SSF47240">
    <property type="entry name" value="Ferritin-like"/>
    <property type="match status" value="1"/>
</dbReference>
<evidence type="ECO:0000313" key="1">
    <source>
        <dbReference type="EMBL" id="SHE84358.1"/>
    </source>
</evidence>
<gene>
    <name evidence="1" type="ORF">SAMN02746089_00897</name>
</gene>
<accession>A0A1M4WT23</accession>
<dbReference type="STRING" id="1121256.SAMN02746089_00897"/>
<dbReference type="EMBL" id="FQVH01000006">
    <property type="protein sequence ID" value="SHE84358.1"/>
    <property type="molecule type" value="Genomic_DNA"/>
</dbReference>
<dbReference type="Proteomes" id="UP000184088">
    <property type="component" value="Unassembled WGS sequence"/>
</dbReference>
<evidence type="ECO:0000313" key="2">
    <source>
        <dbReference type="Proteomes" id="UP000184088"/>
    </source>
</evidence>
<sequence>MTEYYDFISKVYYALIDEAKAIKSYNVLLKMAPEEDIEIIKSIIEDEEKHYRYFLSMYMSMTYQAPPMFEIEVHLADEYADALEDALNDELGAAKYYMQILLLAPNMYYKERIHSIIVDEQIHATKLEHVYVKED</sequence>
<dbReference type="InterPro" id="IPR009078">
    <property type="entry name" value="Ferritin-like_SF"/>
</dbReference>
<dbReference type="CDD" id="cd00657">
    <property type="entry name" value="Ferritin_like"/>
    <property type="match status" value="1"/>
</dbReference>
<organism evidence="1 2">
    <name type="scientific">Caldanaerobius fijiensis DSM 17918</name>
    <dbReference type="NCBI Taxonomy" id="1121256"/>
    <lineage>
        <taxon>Bacteria</taxon>
        <taxon>Bacillati</taxon>
        <taxon>Bacillota</taxon>
        <taxon>Clostridia</taxon>
        <taxon>Thermoanaerobacterales</taxon>
        <taxon>Thermoanaerobacteraceae</taxon>
        <taxon>Caldanaerobius</taxon>
    </lineage>
</organism>
<evidence type="ECO:0008006" key="3">
    <source>
        <dbReference type="Google" id="ProtNLM"/>
    </source>
</evidence>
<dbReference type="OrthoDB" id="573482at2"/>
<proteinExistence type="predicted"/>
<dbReference type="Gene3D" id="1.20.1260.10">
    <property type="match status" value="1"/>
</dbReference>
<dbReference type="AlphaFoldDB" id="A0A1M4WT23"/>
<name>A0A1M4WT23_9THEO</name>
<dbReference type="RefSeq" id="WP_073342091.1">
    <property type="nucleotide sequence ID" value="NZ_FQVH01000006.1"/>
</dbReference>
<protein>
    <recommendedName>
        <fullName evidence="3">Rubrerythrin</fullName>
    </recommendedName>
</protein>